<sequence length="62" mass="7268">MQDRSAGPDTKRCSTGNRRRIYVDVGSDLELVLDTRRIGFWDLDWVGVIWAEMIHLIIYEND</sequence>
<evidence type="ECO:0000313" key="2">
    <source>
        <dbReference type="Proteomes" id="UP000237105"/>
    </source>
</evidence>
<evidence type="ECO:0000313" key="1">
    <source>
        <dbReference type="EMBL" id="PON46875.1"/>
    </source>
</evidence>
<keyword evidence="2" id="KW-1185">Reference proteome</keyword>
<proteinExistence type="predicted"/>
<dbReference type="Proteomes" id="UP000237105">
    <property type="component" value="Unassembled WGS sequence"/>
</dbReference>
<protein>
    <submittedName>
        <fullName evidence="1">Uncharacterized protein</fullName>
    </submittedName>
</protein>
<organism evidence="1 2">
    <name type="scientific">Parasponia andersonii</name>
    <name type="common">Sponia andersonii</name>
    <dbReference type="NCBI Taxonomy" id="3476"/>
    <lineage>
        <taxon>Eukaryota</taxon>
        <taxon>Viridiplantae</taxon>
        <taxon>Streptophyta</taxon>
        <taxon>Embryophyta</taxon>
        <taxon>Tracheophyta</taxon>
        <taxon>Spermatophyta</taxon>
        <taxon>Magnoliopsida</taxon>
        <taxon>eudicotyledons</taxon>
        <taxon>Gunneridae</taxon>
        <taxon>Pentapetalae</taxon>
        <taxon>rosids</taxon>
        <taxon>fabids</taxon>
        <taxon>Rosales</taxon>
        <taxon>Cannabaceae</taxon>
        <taxon>Parasponia</taxon>
    </lineage>
</organism>
<name>A0A2P5BDL9_PARAD</name>
<dbReference type="AlphaFoldDB" id="A0A2P5BDL9"/>
<gene>
    <name evidence="1" type="ORF">PanWU01x14_248620</name>
</gene>
<comment type="caution">
    <text evidence="1">The sequence shown here is derived from an EMBL/GenBank/DDBJ whole genome shotgun (WGS) entry which is preliminary data.</text>
</comment>
<accession>A0A2P5BDL9</accession>
<dbReference type="EMBL" id="JXTB01000304">
    <property type="protein sequence ID" value="PON46875.1"/>
    <property type="molecule type" value="Genomic_DNA"/>
</dbReference>
<reference evidence="2" key="1">
    <citation type="submission" date="2016-06" db="EMBL/GenBank/DDBJ databases">
        <title>Parallel loss of symbiosis genes in relatives of nitrogen-fixing non-legume Parasponia.</title>
        <authorList>
            <person name="Van Velzen R."/>
            <person name="Holmer R."/>
            <person name="Bu F."/>
            <person name="Rutten L."/>
            <person name="Van Zeijl A."/>
            <person name="Liu W."/>
            <person name="Santuari L."/>
            <person name="Cao Q."/>
            <person name="Sharma T."/>
            <person name="Shen D."/>
            <person name="Roswanjaya Y."/>
            <person name="Wardhani T."/>
            <person name="Kalhor M.S."/>
            <person name="Jansen J."/>
            <person name="Van den Hoogen J."/>
            <person name="Gungor B."/>
            <person name="Hartog M."/>
            <person name="Hontelez J."/>
            <person name="Verver J."/>
            <person name="Yang W.-C."/>
            <person name="Schijlen E."/>
            <person name="Repin R."/>
            <person name="Schilthuizen M."/>
            <person name="Schranz E."/>
            <person name="Heidstra R."/>
            <person name="Miyata K."/>
            <person name="Fedorova E."/>
            <person name="Kohlen W."/>
            <person name="Bisseling T."/>
            <person name="Smit S."/>
            <person name="Geurts R."/>
        </authorList>
    </citation>
    <scope>NUCLEOTIDE SEQUENCE [LARGE SCALE GENOMIC DNA]</scope>
    <source>
        <strain evidence="2">cv. WU1-14</strain>
    </source>
</reference>